<protein>
    <submittedName>
        <fullName evidence="5">SDR family NAD(P)-dependent oxidoreductase</fullName>
    </submittedName>
</protein>
<dbReference type="GO" id="GO:0016491">
    <property type="term" value="F:oxidoreductase activity"/>
    <property type="evidence" value="ECO:0007669"/>
    <property type="project" value="UniProtKB-KW"/>
</dbReference>
<evidence type="ECO:0000256" key="2">
    <source>
        <dbReference type="ARBA" id="ARBA00023002"/>
    </source>
</evidence>
<dbReference type="GO" id="GO:0016020">
    <property type="term" value="C:membrane"/>
    <property type="evidence" value="ECO:0007669"/>
    <property type="project" value="TreeGrafter"/>
</dbReference>
<dbReference type="InterPro" id="IPR020904">
    <property type="entry name" value="Sc_DH/Rdtase_CS"/>
</dbReference>
<organism evidence="5 6">
    <name type="scientific">Aquabacterium soli</name>
    <dbReference type="NCBI Taxonomy" id="2493092"/>
    <lineage>
        <taxon>Bacteria</taxon>
        <taxon>Pseudomonadati</taxon>
        <taxon>Pseudomonadota</taxon>
        <taxon>Betaproteobacteria</taxon>
        <taxon>Burkholderiales</taxon>
        <taxon>Aquabacterium</taxon>
    </lineage>
</organism>
<dbReference type="PANTHER" id="PTHR44196:SF1">
    <property type="entry name" value="DEHYDROGENASE_REDUCTASE SDR FAMILY MEMBER 7B"/>
    <property type="match status" value="1"/>
</dbReference>
<dbReference type="Pfam" id="PF00106">
    <property type="entry name" value="adh_short"/>
    <property type="match status" value="1"/>
</dbReference>
<sequence length="318" mass="33481">MSQPTLKPLNQQVIVITGASSGIGLATALAAAQQGAKLVLAARSRATLDEIAAGINADGGEAITVQADVGDRAQVEAIATAAIVRFGRIDTWVNDAGVSIYGRLDEVSDQDSQRLFQTNFWGVVHGSLVALPYLRAHGGALINVGSEASDAVIPLQGMYSASKHAVKGFNDALRIELEADEAPVSVTLIQPTAVDTPYPEHAGNYLSQEPMLPSPMIEPEKVASAILDAATSPTRSVKVGAMSVINTALSKVLPGVADSMAKMQLGRQQRNEVPHARDGSLYEASETGLIYGRGQQNKADPDRARQTNVRRHAVVDGD</sequence>
<evidence type="ECO:0000313" key="6">
    <source>
        <dbReference type="Proteomes" id="UP000269265"/>
    </source>
</evidence>
<name>A0A3R8U1K9_9BURK</name>
<dbReference type="SUPFAM" id="SSF51735">
    <property type="entry name" value="NAD(P)-binding Rossmann-fold domains"/>
    <property type="match status" value="1"/>
</dbReference>
<dbReference type="PRINTS" id="PR00081">
    <property type="entry name" value="GDHRDH"/>
</dbReference>
<accession>A0A3R8U1K9</accession>
<dbReference type="Gene3D" id="3.40.50.720">
    <property type="entry name" value="NAD(P)-binding Rossmann-like Domain"/>
    <property type="match status" value="1"/>
</dbReference>
<dbReference type="OrthoDB" id="9790266at2"/>
<dbReference type="PROSITE" id="PS00061">
    <property type="entry name" value="ADH_SHORT"/>
    <property type="match status" value="1"/>
</dbReference>
<dbReference type="InterPro" id="IPR036291">
    <property type="entry name" value="NAD(P)-bd_dom_sf"/>
</dbReference>
<gene>
    <name evidence="5" type="ORF">EIP75_19285</name>
</gene>
<dbReference type="Proteomes" id="UP000269265">
    <property type="component" value="Unassembled WGS sequence"/>
</dbReference>
<evidence type="ECO:0000256" key="1">
    <source>
        <dbReference type="ARBA" id="ARBA00006484"/>
    </source>
</evidence>
<dbReference type="AlphaFoldDB" id="A0A3R8U1K9"/>
<reference evidence="5 6" key="1">
    <citation type="submission" date="2018-12" db="EMBL/GenBank/DDBJ databases">
        <title>The whole draft genome of Aquabacterium sp. SJQ9.</title>
        <authorList>
            <person name="Sun L."/>
            <person name="Gao X."/>
            <person name="Chen W."/>
            <person name="Huang K."/>
        </authorList>
    </citation>
    <scope>NUCLEOTIDE SEQUENCE [LARGE SCALE GENOMIC DNA]</scope>
    <source>
        <strain evidence="5 6">SJQ9</strain>
    </source>
</reference>
<dbReference type="PRINTS" id="PR00080">
    <property type="entry name" value="SDRFAMILY"/>
</dbReference>
<proteinExistence type="inferred from homology"/>
<dbReference type="InterPro" id="IPR002347">
    <property type="entry name" value="SDR_fam"/>
</dbReference>
<comment type="caution">
    <text evidence="5">The sequence shown here is derived from an EMBL/GenBank/DDBJ whole genome shotgun (WGS) entry which is preliminary data.</text>
</comment>
<comment type="similarity">
    <text evidence="1 3">Belongs to the short-chain dehydrogenases/reductases (SDR) family.</text>
</comment>
<dbReference type="NCBIfam" id="NF005495">
    <property type="entry name" value="PRK07109.1"/>
    <property type="match status" value="1"/>
</dbReference>
<keyword evidence="6" id="KW-1185">Reference proteome</keyword>
<evidence type="ECO:0000256" key="3">
    <source>
        <dbReference type="RuleBase" id="RU000363"/>
    </source>
</evidence>
<evidence type="ECO:0000313" key="5">
    <source>
        <dbReference type="EMBL" id="RRS02726.1"/>
    </source>
</evidence>
<dbReference type="PANTHER" id="PTHR44196">
    <property type="entry name" value="DEHYDROGENASE/REDUCTASE SDR FAMILY MEMBER 7B"/>
    <property type="match status" value="1"/>
</dbReference>
<dbReference type="RefSeq" id="WP_125244920.1">
    <property type="nucleotide sequence ID" value="NZ_RSED01000019.1"/>
</dbReference>
<evidence type="ECO:0000256" key="4">
    <source>
        <dbReference type="SAM" id="MobiDB-lite"/>
    </source>
</evidence>
<dbReference type="EMBL" id="RSED01000019">
    <property type="protein sequence ID" value="RRS02726.1"/>
    <property type="molecule type" value="Genomic_DNA"/>
</dbReference>
<keyword evidence="2" id="KW-0560">Oxidoreductase</keyword>
<feature type="region of interest" description="Disordered" evidence="4">
    <location>
        <begin position="291"/>
        <end position="318"/>
    </location>
</feature>